<dbReference type="SUPFAM" id="SSF53335">
    <property type="entry name" value="S-adenosyl-L-methionine-dependent methyltransferases"/>
    <property type="match status" value="1"/>
</dbReference>
<dbReference type="Gene3D" id="1.10.10.1110">
    <property type="entry name" value="Methyltransferase PG1098, N-terminal domain"/>
    <property type="match status" value="1"/>
</dbReference>
<dbReference type="EMBL" id="JBHUMD010000030">
    <property type="protein sequence ID" value="MFD2603621.1"/>
    <property type="molecule type" value="Genomic_DNA"/>
</dbReference>
<dbReference type="Pfam" id="PF22013">
    <property type="entry name" value="PG_1098_Fer"/>
    <property type="match status" value="1"/>
</dbReference>
<dbReference type="RefSeq" id="WP_379822490.1">
    <property type="nucleotide sequence ID" value="NZ_JBHUMD010000030.1"/>
</dbReference>
<name>A0ABW5NX62_9FLAO</name>
<reference evidence="4" key="1">
    <citation type="journal article" date="2019" name="Int. J. Syst. Evol. Microbiol.">
        <title>The Global Catalogue of Microorganisms (GCM) 10K type strain sequencing project: providing services to taxonomists for standard genome sequencing and annotation.</title>
        <authorList>
            <consortium name="The Broad Institute Genomics Platform"/>
            <consortium name="The Broad Institute Genome Sequencing Center for Infectious Disease"/>
            <person name="Wu L."/>
            <person name="Ma J."/>
        </authorList>
    </citation>
    <scope>NUCLEOTIDE SEQUENCE [LARGE SCALE GENOMIC DNA]</scope>
    <source>
        <strain evidence="4">KCTC 42107</strain>
    </source>
</reference>
<proteinExistence type="predicted"/>
<dbReference type="Proteomes" id="UP001597480">
    <property type="component" value="Unassembled WGS sequence"/>
</dbReference>
<comment type="caution">
    <text evidence="3">The sequence shown here is derived from an EMBL/GenBank/DDBJ whole genome shotgun (WGS) entry which is preliminary data.</text>
</comment>
<evidence type="ECO:0000259" key="2">
    <source>
        <dbReference type="Pfam" id="PF22013"/>
    </source>
</evidence>
<organism evidence="3 4">
    <name type="scientific">Flavobacterium suzhouense</name>
    <dbReference type="NCBI Taxonomy" id="1529638"/>
    <lineage>
        <taxon>Bacteria</taxon>
        <taxon>Pseudomonadati</taxon>
        <taxon>Bacteroidota</taxon>
        <taxon>Flavobacteriia</taxon>
        <taxon>Flavobacteriales</taxon>
        <taxon>Flavobacteriaceae</taxon>
        <taxon>Flavobacterium</taxon>
    </lineage>
</organism>
<keyword evidence="3" id="KW-0489">Methyltransferase</keyword>
<keyword evidence="4" id="KW-1185">Reference proteome</keyword>
<feature type="domain" description="PG-1098 ferredoxin-like" evidence="2">
    <location>
        <begin position="278"/>
        <end position="318"/>
    </location>
</feature>
<dbReference type="Pfam" id="PF18096">
    <property type="entry name" value="Thump_like"/>
    <property type="match status" value="1"/>
</dbReference>
<dbReference type="InterPro" id="IPR041497">
    <property type="entry name" value="Thump-like"/>
</dbReference>
<feature type="domain" description="THUMP-like" evidence="1">
    <location>
        <begin position="321"/>
        <end position="390"/>
    </location>
</feature>
<evidence type="ECO:0000313" key="3">
    <source>
        <dbReference type="EMBL" id="MFD2603621.1"/>
    </source>
</evidence>
<protein>
    <submittedName>
        <fullName evidence="3">Class I SAM-dependent methyltransferase</fullName>
    </submittedName>
</protein>
<dbReference type="GO" id="GO:0008168">
    <property type="term" value="F:methyltransferase activity"/>
    <property type="evidence" value="ECO:0007669"/>
    <property type="project" value="UniProtKB-KW"/>
</dbReference>
<evidence type="ECO:0000313" key="4">
    <source>
        <dbReference type="Proteomes" id="UP001597480"/>
    </source>
</evidence>
<evidence type="ECO:0000259" key="1">
    <source>
        <dbReference type="Pfam" id="PF18096"/>
    </source>
</evidence>
<gene>
    <name evidence="3" type="ORF">ACFSR3_16260</name>
</gene>
<dbReference type="GO" id="GO:0032259">
    <property type="term" value="P:methylation"/>
    <property type="evidence" value="ECO:0007669"/>
    <property type="project" value="UniProtKB-KW"/>
</dbReference>
<dbReference type="Gene3D" id="3.40.50.150">
    <property type="entry name" value="Vaccinia Virus protein VP39"/>
    <property type="match status" value="1"/>
</dbReference>
<dbReference type="InterPro" id="IPR054168">
    <property type="entry name" value="PG_1098_Fer"/>
</dbReference>
<accession>A0ABW5NX62</accession>
<sequence length="391" mass="44559">MLLHKLLQQDIQQFIKDNTGKPVTALALQKNPFPDTDWTEIIGQVAAREKAKDKLPTWFEAGNIIYPSKISVEQTSSEATARYKSGLVSGESLIDLTGGFGVDDYYFSKRVKQVMHCEQDIHLSSIAKHNFEILKADNIECMPGDSTQTLDIEHKHWDWIYIDPSRRNDAKGKVFMLKDCLPNVPDLLEKYLKRTHNILIKTAPILDISAGLSELHSVKEIHIVALNNEVKELLWVLEKGFRSTPTLIAVNLVKDGEDIFRTSYEPADEAPYSSPKKYLYEPNAAIMKSGAFDAVAHHYNITKLHRHTQLYTSDQLISFEGRRFVIDEIIAYQKAEMKPLEGKKMNITTRNFPLSVEDIRKKWKIKDGGDTYAFFTTNNQNEKVVLVCSKA</sequence>
<keyword evidence="3" id="KW-0808">Transferase</keyword>
<dbReference type="InterPro" id="IPR029063">
    <property type="entry name" value="SAM-dependent_MTases_sf"/>
</dbReference>